<sequence length="331" mass="35974">MKPIILFLAAGLLLMSVGLYTIVGGPGLSADPDTSDSQDVEPAQVNQPPVEPVIRREGKDVYIEMTTQVTNVEISKGVNYNAWTFNGTVPGPVLRVKQGDMLHLTLKNLDPSLAHSMDYHAVHAAPSSKFVDVMPGETGSFSYPANNPGVFMYHCGTKPVLAHIANGMYGTIIVEPTDGYPTDQEIDRSYTIVQSEFYKEHDFTDMQDGVPSYVVFNGNDYGLMEKPFLAKVGDKVRFYVSNAGPNEVSSFHIVGTMFDTVYLDGNPRNIQYGMQTVMLPASGGAVVEVTVTEEGDYPIVTHQFNHASKGAVATLRVTKDGQDNGMPAMGH</sequence>
<organism evidence="1 2">
    <name type="scientific">Paenibacillus mesotrionivorans</name>
    <dbReference type="NCBI Taxonomy" id="3160968"/>
    <lineage>
        <taxon>Bacteria</taxon>
        <taxon>Bacillati</taxon>
        <taxon>Bacillota</taxon>
        <taxon>Bacilli</taxon>
        <taxon>Bacillales</taxon>
        <taxon>Paenibacillaceae</taxon>
        <taxon>Paenibacillus</taxon>
    </lineage>
</organism>
<name>A0ACC7NY19_9BACL</name>
<dbReference type="EMBL" id="JBJURJ010000004">
    <property type="protein sequence ID" value="MFM9328259.1"/>
    <property type="molecule type" value="Genomic_DNA"/>
</dbReference>
<protein>
    <submittedName>
        <fullName evidence="1">Multicopper oxidase domain-containing protein</fullName>
    </submittedName>
</protein>
<evidence type="ECO:0000313" key="1">
    <source>
        <dbReference type="EMBL" id="MFM9328259.1"/>
    </source>
</evidence>
<keyword evidence="2" id="KW-1185">Reference proteome</keyword>
<accession>A0ACC7NY19</accession>
<dbReference type="Proteomes" id="UP001631969">
    <property type="component" value="Unassembled WGS sequence"/>
</dbReference>
<evidence type="ECO:0000313" key="2">
    <source>
        <dbReference type="Proteomes" id="UP001631969"/>
    </source>
</evidence>
<gene>
    <name evidence="1" type="ORF">ACI1P1_08175</name>
</gene>
<proteinExistence type="predicted"/>
<comment type="caution">
    <text evidence="1">The sequence shown here is derived from an EMBL/GenBank/DDBJ whole genome shotgun (WGS) entry which is preliminary data.</text>
</comment>
<reference evidence="1" key="1">
    <citation type="submission" date="2024-12" db="EMBL/GenBank/DDBJ databases">
        <authorList>
            <person name="Wu N."/>
        </authorList>
    </citation>
    <scope>NUCLEOTIDE SEQUENCE</scope>
    <source>
        <strain evidence="1">P15</strain>
    </source>
</reference>